<dbReference type="Gene3D" id="3.10.180.10">
    <property type="entry name" value="2,3-Dihydroxybiphenyl 1,2-Dioxygenase, domain 1"/>
    <property type="match status" value="2"/>
</dbReference>
<dbReference type="EMBL" id="MNBE01000296">
    <property type="protein sequence ID" value="OKP11148.1"/>
    <property type="molecule type" value="Genomic_DNA"/>
</dbReference>
<dbReference type="AlphaFoldDB" id="A0A1Q5UF89"/>
<dbReference type="InterPro" id="IPR007219">
    <property type="entry name" value="XnlR_reg_dom"/>
</dbReference>
<evidence type="ECO:0000313" key="8">
    <source>
        <dbReference type="Proteomes" id="UP000186955"/>
    </source>
</evidence>
<evidence type="ECO:0000256" key="1">
    <source>
        <dbReference type="ARBA" id="ARBA00004123"/>
    </source>
</evidence>
<dbReference type="SUPFAM" id="SSF54593">
    <property type="entry name" value="Glyoxalase/Bleomycin resistance protein/Dihydroxybiphenyl dioxygenase"/>
    <property type="match status" value="1"/>
</dbReference>
<evidence type="ECO:0000259" key="6">
    <source>
        <dbReference type="PROSITE" id="PS51819"/>
    </source>
</evidence>
<proteinExistence type="predicted"/>
<dbReference type="GO" id="GO:0005634">
    <property type="term" value="C:nucleus"/>
    <property type="evidence" value="ECO:0007669"/>
    <property type="project" value="UniProtKB-SubCell"/>
</dbReference>
<dbReference type="SMART" id="SM00906">
    <property type="entry name" value="Fungal_trans"/>
    <property type="match status" value="1"/>
</dbReference>
<dbReference type="InterPro" id="IPR037523">
    <property type="entry name" value="VOC_core"/>
</dbReference>
<evidence type="ECO:0000256" key="4">
    <source>
        <dbReference type="ARBA" id="ARBA00023163"/>
    </source>
</evidence>
<keyword evidence="4" id="KW-0804">Transcription</keyword>
<evidence type="ECO:0000313" key="7">
    <source>
        <dbReference type="EMBL" id="OKP11148.1"/>
    </source>
</evidence>
<dbReference type="PANTHER" id="PTHR47338:SF10">
    <property type="entry name" value="TRANSCRIPTION FACTOR DOMAIN-CONTAINING PROTEIN-RELATED"/>
    <property type="match status" value="1"/>
</dbReference>
<evidence type="ECO:0000256" key="5">
    <source>
        <dbReference type="ARBA" id="ARBA00023242"/>
    </source>
</evidence>
<dbReference type="PANTHER" id="PTHR47338">
    <property type="entry name" value="ZN(II)2CYS6 TRANSCRIPTION FACTOR (EUROFUNG)-RELATED"/>
    <property type="match status" value="1"/>
</dbReference>
<dbReference type="Pfam" id="PF00903">
    <property type="entry name" value="Glyoxalase"/>
    <property type="match status" value="1"/>
</dbReference>
<protein>
    <submittedName>
        <fullName evidence="7">Metapyrocatechase 2</fullName>
    </submittedName>
</protein>
<dbReference type="GO" id="GO:0003677">
    <property type="term" value="F:DNA binding"/>
    <property type="evidence" value="ECO:0007669"/>
    <property type="project" value="InterPro"/>
</dbReference>
<evidence type="ECO:0000256" key="3">
    <source>
        <dbReference type="ARBA" id="ARBA00023015"/>
    </source>
</evidence>
<dbReference type="Pfam" id="PF04082">
    <property type="entry name" value="Fungal_trans"/>
    <property type="match status" value="1"/>
</dbReference>
<dbReference type="Proteomes" id="UP000186955">
    <property type="component" value="Unassembled WGS sequence"/>
</dbReference>
<comment type="subcellular location">
    <subcellularLocation>
        <location evidence="1">Nucleus</location>
    </subcellularLocation>
</comment>
<dbReference type="CDD" id="cd12148">
    <property type="entry name" value="fungal_TF_MHR"/>
    <property type="match status" value="1"/>
</dbReference>
<dbReference type="GO" id="GO:0008270">
    <property type="term" value="F:zinc ion binding"/>
    <property type="evidence" value="ECO:0007669"/>
    <property type="project" value="InterPro"/>
</dbReference>
<keyword evidence="3" id="KW-0805">Transcription regulation</keyword>
<feature type="domain" description="VOC" evidence="6">
    <location>
        <begin position="586"/>
        <end position="715"/>
    </location>
</feature>
<dbReference type="GO" id="GO:0006351">
    <property type="term" value="P:DNA-templated transcription"/>
    <property type="evidence" value="ECO:0007669"/>
    <property type="project" value="InterPro"/>
</dbReference>
<accession>A0A1Q5UF89</accession>
<comment type="caution">
    <text evidence="7">The sequence shown here is derived from an EMBL/GenBank/DDBJ whole genome shotgun (WGS) entry which is preliminary data.</text>
</comment>
<keyword evidence="2" id="KW-0479">Metal-binding</keyword>
<keyword evidence="5" id="KW-0539">Nucleus</keyword>
<keyword evidence="8" id="KW-1185">Reference proteome</keyword>
<dbReference type="GO" id="GO:0000981">
    <property type="term" value="F:DNA-binding transcription factor activity, RNA polymerase II-specific"/>
    <property type="evidence" value="ECO:0007669"/>
    <property type="project" value="InterPro"/>
</dbReference>
<dbReference type="InterPro" id="IPR029068">
    <property type="entry name" value="Glyas_Bleomycin-R_OHBP_Dase"/>
</dbReference>
<gene>
    <name evidence="7" type="ORF">PENSUB_3340</name>
</gene>
<dbReference type="InterPro" id="IPR050815">
    <property type="entry name" value="TF_fung"/>
</dbReference>
<dbReference type="InterPro" id="IPR004360">
    <property type="entry name" value="Glyas_Fos-R_dOase_dom"/>
</dbReference>
<reference evidence="7 8" key="1">
    <citation type="submission" date="2016-10" db="EMBL/GenBank/DDBJ databases">
        <title>Genome sequence of the ascomycete fungus Penicillium subrubescens.</title>
        <authorList>
            <person name="De Vries R.P."/>
            <person name="Peng M."/>
            <person name="Dilokpimol A."/>
            <person name="Hilden K."/>
            <person name="Makela M.R."/>
            <person name="Grigoriev I."/>
            <person name="Riley R."/>
            <person name="Granchi Z."/>
        </authorList>
    </citation>
    <scope>NUCLEOTIDE SEQUENCE [LARGE SCALE GENOMIC DNA]</scope>
    <source>
        <strain evidence="7 8">CBS 132785</strain>
    </source>
</reference>
<dbReference type="CDD" id="cd07267">
    <property type="entry name" value="THT_Oxygenase_N"/>
    <property type="match status" value="1"/>
</dbReference>
<evidence type="ECO:0000256" key="2">
    <source>
        <dbReference type="ARBA" id="ARBA00022723"/>
    </source>
</evidence>
<name>A0A1Q5UF89_9EURO</name>
<dbReference type="PROSITE" id="PS51819">
    <property type="entry name" value="VOC"/>
    <property type="match status" value="1"/>
</dbReference>
<dbReference type="STRING" id="1316194.A0A1Q5UF89"/>
<sequence length="750" mass="85954">MFVLVTRLMFRYRRSHLTILVLVWIRQANTRLNSLPKILFFNRVQPSVRLFKEDEFLHQYSAGVISRSLLLTIFLLRAKVLADHSYWSAAQVDNRLGQLLDADCIEYQKFRDPFALDNFRQSILLSFYAFHEYPGQKGWTRIGYLTRKALQYGLHQIDNHDRHAPFDSSLIGVDDLDDWRRAWWCIYCLDSYSNITAATPFVVEAESIKTALITISSTSPTSDPHQVLCYLPVDIGSIWGTVKDVGHGEEMISNMHIVTTTLLKEAATIRRLLFQNSSERLYARASLLEHNICAVRLALPARFLDEGRNVLEHESRLAHQSRLICLIQLHAARLILCVSGCSEQDEEEWSRRWRQSLQYCEDVVSSVVQWDASLCTNQQNIRRQQYGEAMSFFILDLIACLPKSWQDWILPPASIPTVANDPSKVQLSRIAHIYVEHKDLAKFDEFAQDFGFVKAERKGNTIYYCGYGKDPYVYVASQSATGQSRFIGGAWVAKDEANFQKAAAMPGAILKELDESPGGGKMITFSRPNGTFFHVVFGQAERSVNINSEQPPSATHISQGPYNTPFEKNRLGQFQRYQDGPALVHKLGHYGYVCREFDTELDFYTSNFNFVHSDILNLPRFPHVDVLTFMHLDLGPEFSDHHSLFLQRAPPNVRKTYLHHSSFEVADFDEQLMGHQYLAKKGWKAVWGVGRHILGSQIFDYWYDSSGFKIEHYADGDVVNEENPTRREYVGPMSVWGPEVPKDFGANKAK</sequence>
<organism evidence="7 8">
    <name type="scientific">Penicillium subrubescens</name>
    <dbReference type="NCBI Taxonomy" id="1316194"/>
    <lineage>
        <taxon>Eukaryota</taxon>
        <taxon>Fungi</taxon>
        <taxon>Dikarya</taxon>
        <taxon>Ascomycota</taxon>
        <taxon>Pezizomycotina</taxon>
        <taxon>Eurotiomycetes</taxon>
        <taxon>Eurotiomycetidae</taxon>
        <taxon>Eurotiales</taxon>
        <taxon>Aspergillaceae</taxon>
        <taxon>Penicillium</taxon>
    </lineage>
</organism>